<gene>
    <name evidence="10" type="ORF">ACG01O_08700</name>
</gene>
<dbReference type="Gene3D" id="3.40.50.2300">
    <property type="match status" value="2"/>
</dbReference>
<evidence type="ECO:0000259" key="7">
    <source>
        <dbReference type="PROSITE" id="PS50109"/>
    </source>
</evidence>
<evidence type="ECO:0000256" key="6">
    <source>
        <dbReference type="PROSITE-ProRule" id="PRU00169"/>
    </source>
</evidence>
<reference evidence="10 11" key="1">
    <citation type="submission" date="2024-08" db="EMBL/GenBank/DDBJ databases">
        <authorList>
            <person name="Lu H."/>
        </authorList>
    </citation>
    <scope>NUCLEOTIDE SEQUENCE [LARGE SCALE GENOMIC DNA]</scope>
    <source>
        <strain evidence="10 11">BYS87W</strain>
    </source>
</reference>
<protein>
    <recommendedName>
        <fullName evidence="2">histidine kinase</fullName>
        <ecNumber evidence="2">2.7.13.3</ecNumber>
    </recommendedName>
</protein>
<feature type="modified residue" description="Phosphohistidine" evidence="5">
    <location>
        <position position="646"/>
    </location>
</feature>
<dbReference type="SUPFAM" id="SSF47384">
    <property type="entry name" value="Homodimeric domain of signal transducing histidine kinase"/>
    <property type="match status" value="1"/>
</dbReference>
<dbReference type="SMART" id="SM00388">
    <property type="entry name" value="HisKA"/>
    <property type="match status" value="1"/>
</dbReference>
<keyword evidence="4" id="KW-0902">Two-component regulatory system</keyword>
<dbReference type="EMBL" id="JBIGIB010000002">
    <property type="protein sequence ID" value="MFG6466682.1"/>
    <property type="molecule type" value="Genomic_DNA"/>
</dbReference>
<dbReference type="InterPro" id="IPR003594">
    <property type="entry name" value="HATPase_dom"/>
</dbReference>
<evidence type="ECO:0000256" key="5">
    <source>
        <dbReference type="PROSITE-ProRule" id="PRU00110"/>
    </source>
</evidence>
<proteinExistence type="predicted"/>
<evidence type="ECO:0000313" key="11">
    <source>
        <dbReference type="Proteomes" id="UP001606303"/>
    </source>
</evidence>
<dbReference type="Pfam" id="PF00072">
    <property type="entry name" value="Response_reg"/>
    <property type="match status" value="2"/>
</dbReference>
<feature type="domain" description="Response regulatory" evidence="8">
    <location>
        <begin position="464"/>
        <end position="583"/>
    </location>
</feature>
<dbReference type="PROSITE" id="PS50109">
    <property type="entry name" value="HIS_KIN"/>
    <property type="match status" value="1"/>
</dbReference>
<keyword evidence="11" id="KW-1185">Reference proteome</keyword>
<name>A0ABW7GXV3_9BURK</name>
<dbReference type="InterPro" id="IPR005467">
    <property type="entry name" value="His_kinase_dom"/>
</dbReference>
<dbReference type="Pfam" id="PF01627">
    <property type="entry name" value="Hpt"/>
    <property type="match status" value="1"/>
</dbReference>
<dbReference type="SUPFAM" id="SSF52172">
    <property type="entry name" value="CheY-like"/>
    <property type="match status" value="2"/>
</dbReference>
<evidence type="ECO:0000259" key="8">
    <source>
        <dbReference type="PROSITE" id="PS50110"/>
    </source>
</evidence>
<evidence type="ECO:0000256" key="4">
    <source>
        <dbReference type="ARBA" id="ARBA00023012"/>
    </source>
</evidence>
<evidence type="ECO:0000259" key="9">
    <source>
        <dbReference type="PROSITE" id="PS50894"/>
    </source>
</evidence>
<evidence type="ECO:0000256" key="2">
    <source>
        <dbReference type="ARBA" id="ARBA00012438"/>
    </source>
</evidence>
<dbReference type="Pfam" id="PF02518">
    <property type="entry name" value="HATPase_c"/>
    <property type="match status" value="1"/>
</dbReference>
<feature type="modified residue" description="4-aspartylphosphate" evidence="6">
    <location>
        <position position="516"/>
    </location>
</feature>
<dbReference type="SMART" id="SM00387">
    <property type="entry name" value="HATPase_c"/>
    <property type="match status" value="1"/>
</dbReference>
<dbReference type="Gene3D" id="1.10.287.130">
    <property type="match status" value="1"/>
</dbReference>
<dbReference type="InterPro" id="IPR036097">
    <property type="entry name" value="HisK_dim/P_sf"/>
</dbReference>
<dbReference type="Proteomes" id="UP001606303">
    <property type="component" value="Unassembled WGS sequence"/>
</dbReference>
<dbReference type="EC" id="2.7.13.3" evidence="2"/>
<evidence type="ECO:0000313" key="10">
    <source>
        <dbReference type="EMBL" id="MFG6466682.1"/>
    </source>
</evidence>
<dbReference type="InterPro" id="IPR036890">
    <property type="entry name" value="HATPase_C_sf"/>
</dbReference>
<comment type="catalytic activity">
    <reaction evidence="1">
        <text>ATP + protein L-histidine = ADP + protein N-phospho-L-histidine.</text>
        <dbReference type="EC" id="2.7.13.3"/>
    </reaction>
</comment>
<accession>A0ABW7GXV3</accession>
<dbReference type="RefSeq" id="WP_394383572.1">
    <property type="nucleotide sequence ID" value="NZ_JBIGIB010000002.1"/>
</dbReference>
<dbReference type="InterPro" id="IPR003661">
    <property type="entry name" value="HisK_dim/P_dom"/>
</dbReference>
<dbReference type="InterPro" id="IPR008207">
    <property type="entry name" value="Sig_transdc_His_kin_Hpt_dom"/>
</dbReference>
<comment type="caution">
    <text evidence="10">The sequence shown here is derived from an EMBL/GenBank/DDBJ whole genome shotgun (WGS) entry which is preliminary data.</text>
</comment>
<dbReference type="PANTHER" id="PTHR45339">
    <property type="entry name" value="HYBRID SIGNAL TRANSDUCTION HISTIDINE KINASE J"/>
    <property type="match status" value="1"/>
</dbReference>
<dbReference type="Pfam" id="PF00512">
    <property type="entry name" value="HisKA"/>
    <property type="match status" value="1"/>
</dbReference>
<dbReference type="PANTHER" id="PTHR45339:SF5">
    <property type="entry name" value="HISTIDINE KINASE"/>
    <property type="match status" value="1"/>
</dbReference>
<dbReference type="InterPro" id="IPR001789">
    <property type="entry name" value="Sig_transdc_resp-reg_receiver"/>
</dbReference>
<feature type="modified residue" description="4-aspartylphosphate" evidence="6">
    <location>
        <position position="382"/>
    </location>
</feature>
<evidence type="ECO:0000256" key="1">
    <source>
        <dbReference type="ARBA" id="ARBA00000085"/>
    </source>
</evidence>
<keyword evidence="3 6" id="KW-0597">Phosphoprotein</keyword>
<dbReference type="SMART" id="SM00448">
    <property type="entry name" value="REC"/>
    <property type="match status" value="2"/>
</dbReference>
<dbReference type="Gene3D" id="3.30.565.10">
    <property type="entry name" value="Histidine kinase-like ATPase, C-terminal domain"/>
    <property type="match status" value="1"/>
</dbReference>
<dbReference type="PROSITE" id="PS51257">
    <property type="entry name" value="PROKAR_LIPOPROTEIN"/>
    <property type="match status" value="1"/>
</dbReference>
<sequence length="786" mass="82863">MLPRRLALALPWAATGLLGACLVLLWPMRHQGPAALALLLNAVLLPAPLLLRQRAPHRSTEVMPDAPALVAAAPASPAPSEVRNQLLTQLSHAVRTPLNAVMGMTQLALQTRLTAEQRDLLQQADAASQALLGLLHDALDVAALESGQATMARHPLRLEDVVAQALEQVRPAHARPEVALICDWVSPDLLHLPGQLLGDAARLQRVLVTLLTNALKFTLAGEVRLRVQGELDPDRAHVQLTLAVQDSGIGMSAQQLQAAFPVDDAANRPTGPAPRLGLAHTLRLVALMGGRLQAQSAVSRGTEVALQLSLPLDGHGQTPQAPRPQRLLLAQGAGAAGDSLQALIGHLAGADRVARGLHASQTLELLAQAHQAGQPFDSVLLDWRLPGPGAQGLELLALLRRDHPTLRVAVLSGPGQDDDLLQARSFGARAVLPSPLTPGDLRAWCNEPDDRPTVADHLPLAGLRVLLVEDHPVNRDIAQRLLTSVGAAVTPAIHGQDGLAQLLGQAPDAFHVVLMDLQMPVLDGWAATRELRRQPGFEALPVLAMTAFAGAEEREQCLAAGMQGHITKPLDMTHLVRSLQPFLPQAAPAAPELVLDHALGLRQFDGHAALYQRTLRAFSDQYADGLGAWSGWLADGQWAELRRGAHTLQGLAATLGARPLHRAALALEMSAAAADAGHATPLLQGVCAALAALQATLASAADTLAPAAPPLAPSGTPADLQALRDLLAQSDSRALDWWQAHGRAAALSPEARQGVDAALGVMDFDAAAAALDRELDRDRAPAEAQP</sequence>
<dbReference type="CDD" id="cd00082">
    <property type="entry name" value="HisKA"/>
    <property type="match status" value="1"/>
</dbReference>
<dbReference type="InterPro" id="IPR011006">
    <property type="entry name" value="CheY-like_superfamily"/>
</dbReference>
<evidence type="ECO:0000256" key="3">
    <source>
        <dbReference type="ARBA" id="ARBA00022553"/>
    </source>
</evidence>
<dbReference type="CDD" id="cd17546">
    <property type="entry name" value="REC_hyHK_CKI1_RcsC-like"/>
    <property type="match status" value="1"/>
</dbReference>
<feature type="domain" description="HPt" evidence="9">
    <location>
        <begin position="607"/>
        <end position="700"/>
    </location>
</feature>
<dbReference type="PROSITE" id="PS50894">
    <property type="entry name" value="HPT"/>
    <property type="match status" value="1"/>
</dbReference>
<dbReference type="InterPro" id="IPR036641">
    <property type="entry name" value="HPT_dom_sf"/>
</dbReference>
<dbReference type="PROSITE" id="PS50110">
    <property type="entry name" value="RESPONSE_REGULATORY"/>
    <property type="match status" value="2"/>
</dbReference>
<feature type="domain" description="Histidine kinase" evidence="7">
    <location>
        <begin position="89"/>
        <end position="312"/>
    </location>
</feature>
<dbReference type="SUPFAM" id="SSF47226">
    <property type="entry name" value="Histidine-containing phosphotransfer domain, HPT domain"/>
    <property type="match status" value="1"/>
</dbReference>
<organism evidence="10 11">
    <name type="scientific">Pelomonas baiyunensis</name>
    <dbReference type="NCBI Taxonomy" id="3299026"/>
    <lineage>
        <taxon>Bacteria</taxon>
        <taxon>Pseudomonadati</taxon>
        <taxon>Pseudomonadota</taxon>
        <taxon>Betaproteobacteria</taxon>
        <taxon>Burkholderiales</taxon>
        <taxon>Sphaerotilaceae</taxon>
        <taxon>Roseateles</taxon>
    </lineage>
</organism>
<feature type="domain" description="Response regulatory" evidence="8">
    <location>
        <begin position="326"/>
        <end position="449"/>
    </location>
</feature>
<dbReference type="Gene3D" id="1.20.120.160">
    <property type="entry name" value="HPT domain"/>
    <property type="match status" value="1"/>
</dbReference>
<dbReference type="SUPFAM" id="SSF55874">
    <property type="entry name" value="ATPase domain of HSP90 chaperone/DNA topoisomerase II/histidine kinase"/>
    <property type="match status" value="1"/>
</dbReference>